<evidence type="ECO:0000313" key="3">
    <source>
        <dbReference type="Proteomes" id="UP000070720"/>
    </source>
</evidence>
<evidence type="ECO:0000313" key="1">
    <source>
        <dbReference type="EMBL" id="CEF76591.1"/>
    </source>
</evidence>
<name>A0A098DF61_GIBZE</name>
<reference evidence="2 3" key="2">
    <citation type="journal article" date="2010" name="Nature">
        <title>Comparative genomics reveals mobile pathogenicity chromosomes in Fusarium.</title>
        <authorList>
            <person name="Ma L.J."/>
            <person name="van der Does H.C."/>
            <person name="Borkovich K.A."/>
            <person name="Coleman J.J."/>
            <person name="Daboussi M.J."/>
            <person name="Di Pietro A."/>
            <person name="Dufresne M."/>
            <person name="Freitag M."/>
            <person name="Grabherr M."/>
            <person name="Henrissat B."/>
            <person name="Houterman P.M."/>
            <person name="Kang S."/>
            <person name="Shim W.B."/>
            <person name="Woloshuk C."/>
            <person name="Xie X."/>
            <person name="Xu J.R."/>
            <person name="Antoniw J."/>
            <person name="Baker S.E."/>
            <person name="Bluhm B.H."/>
            <person name="Breakspear A."/>
            <person name="Brown D.W."/>
            <person name="Butchko R.A."/>
            <person name="Chapman S."/>
            <person name="Coulson R."/>
            <person name="Coutinho P.M."/>
            <person name="Danchin E.G."/>
            <person name="Diener A."/>
            <person name="Gale L.R."/>
            <person name="Gardiner D.M."/>
            <person name="Goff S."/>
            <person name="Hammond-Kosack K.E."/>
            <person name="Hilburn K."/>
            <person name="Hua-Van A."/>
            <person name="Jonkers W."/>
            <person name="Kazan K."/>
            <person name="Kodira C.D."/>
            <person name="Koehrsen M."/>
            <person name="Kumar L."/>
            <person name="Lee Y.H."/>
            <person name="Li L."/>
            <person name="Manners J.M."/>
            <person name="Miranda-Saavedra D."/>
            <person name="Mukherjee M."/>
            <person name="Park G."/>
            <person name="Park J."/>
            <person name="Park S.Y."/>
            <person name="Proctor R.H."/>
            <person name="Regev A."/>
            <person name="Ruiz-Roldan M.C."/>
            <person name="Sain D."/>
            <person name="Sakthikumar S."/>
            <person name="Sykes S."/>
            <person name="Schwartz D.C."/>
            <person name="Turgeon B.G."/>
            <person name="Wapinski I."/>
            <person name="Yoder O."/>
            <person name="Young S."/>
            <person name="Zeng Q."/>
            <person name="Zhou S."/>
            <person name="Galagan J."/>
            <person name="Cuomo C.A."/>
            <person name="Kistler H.C."/>
            <person name="Rep M."/>
        </authorList>
    </citation>
    <scope>GENOME REANNOTATION</scope>
    <source>
        <strain evidence="3">ATCC MYA-4620 / CBS 123657 / FGSC 9075 / NRRL 31084 / PH-1</strain>
        <strain evidence="2">PH-1 / ATCC MYA-4620 / FGSC 9075 / NRRL 31084</strain>
    </source>
</reference>
<reference evidence="1 3" key="3">
    <citation type="journal article" date="2015" name="BMC Genomics">
        <title>The completed genome sequence of the pathogenic ascomycete fungus Fusarium graminearum.</title>
        <authorList>
            <person name="King R."/>
            <person name="Urban M."/>
            <person name="Hammond-Kosack M.C."/>
            <person name="Hassani-Pak K."/>
            <person name="Hammond-Kosack K.E."/>
        </authorList>
    </citation>
    <scope>NUCLEOTIDE SEQUENCE [LARGE SCALE GENOMIC DNA]</scope>
    <source>
        <strain evidence="3">ATCC MYA-4620 / CBS 123657 / FGSC 9075 / NRRL 31084 / PH-1</strain>
        <strain evidence="1">PH-1</strain>
    </source>
</reference>
<dbReference type="EMBL" id="HG970333">
    <property type="protein sequence ID" value="CEF76591.1"/>
    <property type="molecule type" value="Genomic_DNA"/>
</dbReference>
<proteinExistence type="predicted"/>
<keyword evidence="3" id="KW-1185">Reference proteome</keyword>
<dbReference type="AlphaFoldDB" id="A0A098DF61"/>
<protein>
    <submittedName>
        <fullName evidence="1">Chromosome 2, complete genome</fullName>
    </submittedName>
</protein>
<evidence type="ECO:0000313" key="2">
    <source>
        <dbReference type="EnsemblFungi" id="CEF76591"/>
    </source>
</evidence>
<sequence length="60" mass="6541">MIGSPSPRYSSVNLPGSAALKRCNSGPLPKSVDQAVPEAQRITAELLNCCKEIKRFRLKL</sequence>
<accession>A0A098DF61</accession>
<dbReference type="InParanoid" id="A0A098DF61"/>
<reference evidence="2" key="4">
    <citation type="submission" date="2017-01" db="UniProtKB">
        <authorList>
            <consortium name="EnsemblFungi"/>
        </authorList>
    </citation>
    <scope>IDENTIFICATION</scope>
    <source>
        <strain evidence="2">PH-1 / ATCC MYA-4620 / FGSC 9075 / NRRL 31084</strain>
    </source>
</reference>
<reference evidence="2 3" key="1">
    <citation type="journal article" date="2007" name="Science">
        <title>The Fusarium graminearum genome reveals a link between localized polymorphism and pathogen specialization.</title>
        <authorList>
            <person name="Cuomo C.A."/>
            <person name="Gueldener U."/>
            <person name="Xu J.-R."/>
            <person name="Trail F."/>
            <person name="Turgeon B.G."/>
            <person name="Di Pietro A."/>
            <person name="Walton J.D."/>
            <person name="Ma L.-J."/>
            <person name="Baker S.E."/>
            <person name="Rep M."/>
            <person name="Adam G."/>
            <person name="Antoniw J."/>
            <person name="Baldwin T."/>
            <person name="Calvo S.E."/>
            <person name="Chang Y.-L."/>
            <person name="DeCaprio D."/>
            <person name="Gale L.R."/>
            <person name="Gnerre S."/>
            <person name="Goswami R.S."/>
            <person name="Hammond-Kosack K."/>
            <person name="Harris L.J."/>
            <person name="Hilburn K."/>
            <person name="Kennell J.C."/>
            <person name="Kroken S."/>
            <person name="Magnuson J.K."/>
            <person name="Mannhaupt G."/>
            <person name="Mauceli E.W."/>
            <person name="Mewes H.-W."/>
            <person name="Mitterbauer R."/>
            <person name="Muehlbauer G."/>
            <person name="Muensterkoetter M."/>
            <person name="Nelson D."/>
            <person name="O'Donnell K."/>
            <person name="Ouellet T."/>
            <person name="Qi W."/>
            <person name="Quesneville H."/>
            <person name="Roncero M.I.G."/>
            <person name="Seong K.-Y."/>
            <person name="Tetko I.V."/>
            <person name="Urban M."/>
            <person name="Waalwijk C."/>
            <person name="Ward T.J."/>
            <person name="Yao J."/>
            <person name="Birren B.W."/>
            <person name="Kistler H.C."/>
        </authorList>
    </citation>
    <scope>NUCLEOTIDE SEQUENCE [LARGE SCALE GENOMIC DNA]</scope>
    <source>
        <strain evidence="3">ATCC MYA-4620 / CBS 123657 / FGSC 9075 / NRRL 31084 / PH-1</strain>
        <strain evidence="2">PH-1 / ATCC MYA-4620 / FGSC 9075 / NRRL 31084</strain>
    </source>
</reference>
<accession>A0A0E0RZB6</accession>
<organism evidence="1 3">
    <name type="scientific">Gibberella zeae (strain ATCC MYA-4620 / CBS 123657 / FGSC 9075 / NRRL 31084 / PH-1)</name>
    <name type="common">Wheat head blight fungus</name>
    <name type="synonym">Fusarium graminearum</name>
    <dbReference type="NCBI Taxonomy" id="229533"/>
    <lineage>
        <taxon>Eukaryota</taxon>
        <taxon>Fungi</taxon>
        <taxon>Dikarya</taxon>
        <taxon>Ascomycota</taxon>
        <taxon>Pezizomycotina</taxon>
        <taxon>Sordariomycetes</taxon>
        <taxon>Hypocreomycetidae</taxon>
        <taxon>Hypocreales</taxon>
        <taxon>Nectriaceae</taxon>
        <taxon>Fusarium</taxon>
    </lineage>
</organism>
<dbReference type="Proteomes" id="UP000070720">
    <property type="component" value="Chromosome 2"/>
</dbReference>
<dbReference type="VEuPathDB" id="FungiDB:FGRAMPH1_01G09577"/>
<dbReference type="EnsemblFungi" id="CEF76591">
    <property type="protein sequence ID" value="CEF76591"/>
    <property type="gene ID" value="FGRRES_15473"/>
</dbReference>
<gene>
    <name evidence="1" type="ORF">FGRAMPH1_01T09577</name>
</gene>